<dbReference type="PANTHER" id="PTHR43657:SF1">
    <property type="entry name" value="ALTERED INHERITANCE OF MITOCHONDRIA PROTEIN 24, MITOCHONDRIAL"/>
    <property type="match status" value="1"/>
</dbReference>
<protein>
    <submittedName>
        <fullName evidence="2">Mitochondrial biogenesis protein AIM24</fullName>
    </submittedName>
</protein>
<dbReference type="SUPFAM" id="SSF51219">
    <property type="entry name" value="TRAP-like"/>
    <property type="match status" value="1"/>
</dbReference>
<accession>A0A5B8MXM6</accession>
<dbReference type="Proteomes" id="UP000316726">
    <property type="component" value="Chromosome 12"/>
</dbReference>
<reference evidence="2 3" key="1">
    <citation type="submission" date="2018-07" db="EMBL/GenBank/DDBJ databases">
        <title>The complete nuclear genome of the prasinophyte Chloropicon primus (CCMP1205).</title>
        <authorList>
            <person name="Pombert J.-F."/>
            <person name="Otis C."/>
            <person name="Turmel M."/>
            <person name="Lemieux C."/>
        </authorList>
    </citation>
    <scope>NUCLEOTIDE SEQUENCE [LARGE SCALE GENOMIC DNA]</scope>
    <source>
        <strain evidence="2 3">CCMP1205</strain>
    </source>
</reference>
<keyword evidence="3" id="KW-1185">Reference proteome</keyword>
<dbReference type="STRING" id="1764295.A0A5B8MXM6"/>
<organism evidence="2 3">
    <name type="scientific">Chloropicon primus</name>
    <dbReference type="NCBI Taxonomy" id="1764295"/>
    <lineage>
        <taxon>Eukaryota</taxon>
        <taxon>Viridiplantae</taxon>
        <taxon>Chlorophyta</taxon>
        <taxon>Chloropicophyceae</taxon>
        <taxon>Chloropicales</taxon>
        <taxon>Chloropicaceae</taxon>
        <taxon>Chloropicon</taxon>
    </lineage>
</organism>
<dbReference type="OrthoDB" id="1705416at2759"/>
<dbReference type="AlphaFoldDB" id="A0A5B8MXM6"/>
<dbReference type="InterPro" id="IPR036983">
    <property type="entry name" value="AIM24_sf"/>
</dbReference>
<dbReference type="InterPro" id="IPR016031">
    <property type="entry name" value="Trp_RNA-bd_attenuator-like_dom"/>
</dbReference>
<dbReference type="Pfam" id="PF01987">
    <property type="entry name" value="AIM24"/>
    <property type="match status" value="1"/>
</dbReference>
<keyword evidence="1" id="KW-0472">Membrane</keyword>
<evidence type="ECO:0000313" key="3">
    <source>
        <dbReference type="Proteomes" id="UP000316726"/>
    </source>
</evidence>
<keyword evidence="1" id="KW-1133">Transmembrane helix</keyword>
<keyword evidence="1" id="KW-0812">Transmembrane</keyword>
<dbReference type="NCBIfam" id="TIGR00266">
    <property type="entry name" value="TIGR00266 family protein"/>
    <property type="match status" value="1"/>
</dbReference>
<evidence type="ECO:0000313" key="2">
    <source>
        <dbReference type="EMBL" id="QDZ24224.1"/>
    </source>
</evidence>
<evidence type="ECO:0000256" key="1">
    <source>
        <dbReference type="SAM" id="Phobius"/>
    </source>
</evidence>
<dbReference type="PANTHER" id="PTHR43657">
    <property type="entry name" value="TRYPTOPHAN RNA-BINDING ATTENUATOR PROTEIN-LIKE PROTEIN"/>
    <property type="match status" value="1"/>
</dbReference>
<feature type="transmembrane region" description="Helical" evidence="1">
    <location>
        <begin position="260"/>
        <end position="280"/>
    </location>
</feature>
<dbReference type="EMBL" id="CP031045">
    <property type="protein sequence ID" value="QDZ24224.1"/>
    <property type="molecule type" value="Genomic_DNA"/>
</dbReference>
<dbReference type="Gene3D" id="3.60.160.10">
    <property type="entry name" value="Mitochondrial biogenesis AIM24"/>
    <property type="match status" value="1"/>
</dbReference>
<gene>
    <name evidence="2" type="ORF">A3770_12p67420</name>
</gene>
<proteinExistence type="predicted"/>
<name>A0A5B8MXM6_9CHLO</name>
<dbReference type="InterPro" id="IPR002838">
    <property type="entry name" value="AIM24"/>
</dbReference>
<sequence length="296" mass="31959">MAQASVATPFAPFVYNRWDGGEETPLEFHIVGGEAQVLQVLLPPGQDIQAEPGALFYMNSRISVKTKAGGSIISALSRILTGESYFVNTYTNEGTRPEYVAFATHMINRILPLDLNTLGGEMYCQQDSYFCSVGDVRVTSKMVKSFSAGFFGGEGMVLQKLEGKGLCFITAGGTPVQKKLARGETVYVDAGCLVAFQSTVSYNLQYTGSVKSAIFGGEGIFMQKLTGPGIVILESLPKERLIATMNPQAKVRKNRQNTCGGLIAIAAVLITVFVLVAALLDMDVRVVHEGLRHLEL</sequence>